<reference evidence="3 4" key="1">
    <citation type="journal article" date="2018" name="BMC Genomics">
        <title>Genomic comparison of Trypanosoma conorhini and Trypanosoma rangeli to Trypanosoma cruzi strains of high and low virulence.</title>
        <authorList>
            <person name="Bradwell K.R."/>
            <person name="Koparde V.N."/>
            <person name="Matveyev A.V."/>
            <person name="Serrano M.G."/>
            <person name="Alves J.M."/>
            <person name="Parikh H."/>
            <person name="Huang B."/>
            <person name="Lee V."/>
            <person name="Espinosa-Alvarez O."/>
            <person name="Ortiz P.A."/>
            <person name="Costa-Martins A.G."/>
            <person name="Teixeira M.M."/>
            <person name="Buck G.A."/>
        </authorList>
    </citation>
    <scope>NUCLEOTIDE SEQUENCE [LARGE SCALE GENOMIC DNA]</scope>
    <source>
        <strain evidence="3 4">025E</strain>
    </source>
</reference>
<keyword evidence="2" id="KW-0732">Signal</keyword>
<dbReference type="Proteomes" id="UP000284403">
    <property type="component" value="Unassembled WGS sequence"/>
</dbReference>
<evidence type="ECO:0000256" key="1">
    <source>
        <dbReference type="SAM" id="MobiDB-lite"/>
    </source>
</evidence>
<dbReference type="OrthoDB" id="248585at2759"/>
<dbReference type="RefSeq" id="XP_029230311.1">
    <property type="nucleotide sequence ID" value="XM_029369591.1"/>
</dbReference>
<protein>
    <recommendedName>
        <fullName evidence="5">Kinetoplast DNA-associated protein</fullName>
    </recommendedName>
</protein>
<evidence type="ECO:0000313" key="3">
    <source>
        <dbReference type="EMBL" id="RNF23963.1"/>
    </source>
</evidence>
<feature type="region of interest" description="Disordered" evidence="1">
    <location>
        <begin position="30"/>
        <end position="155"/>
    </location>
</feature>
<feature type="chain" id="PRO_5019460556" description="Kinetoplast DNA-associated protein" evidence="2">
    <location>
        <begin position="21"/>
        <end position="184"/>
    </location>
</feature>
<organism evidence="3 4">
    <name type="scientific">Trypanosoma conorhini</name>
    <dbReference type="NCBI Taxonomy" id="83891"/>
    <lineage>
        <taxon>Eukaryota</taxon>
        <taxon>Discoba</taxon>
        <taxon>Euglenozoa</taxon>
        <taxon>Kinetoplastea</taxon>
        <taxon>Metakinetoplastina</taxon>
        <taxon>Trypanosomatida</taxon>
        <taxon>Trypanosomatidae</taxon>
        <taxon>Trypanosoma</taxon>
    </lineage>
</organism>
<dbReference type="GeneID" id="40316278"/>
<feature type="signal peptide" evidence="2">
    <location>
        <begin position="1"/>
        <end position="20"/>
    </location>
</feature>
<proteinExistence type="predicted"/>
<keyword evidence="4" id="KW-1185">Reference proteome</keyword>
<dbReference type="AlphaFoldDB" id="A0A422Q1W8"/>
<comment type="caution">
    <text evidence="3">The sequence shown here is derived from an EMBL/GenBank/DDBJ whole genome shotgun (WGS) entry which is preliminary data.</text>
</comment>
<evidence type="ECO:0000256" key="2">
    <source>
        <dbReference type="SAM" id="SignalP"/>
    </source>
</evidence>
<feature type="compositionally biased region" description="Basic residues" evidence="1">
    <location>
        <begin position="143"/>
        <end position="155"/>
    </location>
</feature>
<gene>
    <name evidence="3" type="ORF">Tco025E_02667</name>
</gene>
<name>A0A422Q1W8_9TRYP</name>
<accession>A0A422Q1W8</accession>
<dbReference type="EMBL" id="MKKU01000108">
    <property type="protein sequence ID" value="RNF23963.1"/>
    <property type="molecule type" value="Genomic_DNA"/>
</dbReference>
<evidence type="ECO:0000313" key="4">
    <source>
        <dbReference type="Proteomes" id="UP000284403"/>
    </source>
</evidence>
<evidence type="ECO:0008006" key="5">
    <source>
        <dbReference type="Google" id="ProtNLM"/>
    </source>
</evidence>
<sequence>MLRRLCAFRGGNALLVLCVARCLSTRRLPASAAKATTPQRGAPKMHPPPAVGASPASRRQVRASRLLAGEKQQRLAPAPPKKAVASGETRAQTAARNSHKALKGTPRGRPQRRQAASRSLCAAPASLRSKTTGPRLRTDVRKGHPHAHAVQKKKYNKRVAAIAKLWRMQKKKTPKAAPAVSSKR</sequence>